<evidence type="ECO:0000256" key="8">
    <source>
        <dbReference type="ARBA" id="ARBA00023136"/>
    </source>
</evidence>
<feature type="transmembrane region" description="Helical" evidence="13">
    <location>
        <begin position="249"/>
        <end position="271"/>
    </location>
</feature>
<dbReference type="KEGG" id="sus:Acid_1279"/>
<accession>Q029K3</accession>
<keyword evidence="5 13" id="KW-0653">Protein transport</keyword>
<keyword evidence="6 13" id="KW-1133">Transmembrane helix</keyword>
<dbReference type="PRINTS" id="PR01755">
    <property type="entry name" value="SECFTRNLCASE"/>
</dbReference>
<name>Q029K3_SOLUE</name>
<dbReference type="InterPro" id="IPR022813">
    <property type="entry name" value="SecD/SecF_arch_bac"/>
</dbReference>
<proteinExistence type="inferred from homology"/>
<dbReference type="Pfam" id="PF02355">
    <property type="entry name" value="SecD_SecF_C"/>
    <property type="match status" value="1"/>
</dbReference>
<dbReference type="FunFam" id="1.20.1640.10:FF:000024">
    <property type="entry name" value="Multifunctional fusion protein"/>
    <property type="match status" value="1"/>
</dbReference>
<reference evidence="16" key="1">
    <citation type="submission" date="2006-10" db="EMBL/GenBank/DDBJ databases">
        <title>Complete sequence of Solibacter usitatus Ellin6076.</title>
        <authorList>
            <consortium name="US DOE Joint Genome Institute"/>
            <person name="Copeland A."/>
            <person name="Lucas S."/>
            <person name="Lapidus A."/>
            <person name="Barry K."/>
            <person name="Detter J.C."/>
            <person name="Glavina del Rio T."/>
            <person name="Hammon N."/>
            <person name="Israni S."/>
            <person name="Dalin E."/>
            <person name="Tice H."/>
            <person name="Pitluck S."/>
            <person name="Thompson L.S."/>
            <person name="Brettin T."/>
            <person name="Bruce D."/>
            <person name="Han C."/>
            <person name="Tapia R."/>
            <person name="Gilna P."/>
            <person name="Schmutz J."/>
            <person name="Larimer F."/>
            <person name="Land M."/>
            <person name="Hauser L."/>
            <person name="Kyrpides N."/>
            <person name="Mikhailova N."/>
            <person name="Janssen P.H."/>
            <person name="Kuske C.R."/>
            <person name="Richardson P."/>
        </authorList>
    </citation>
    <scope>NUCLEOTIDE SEQUENCE</scope>
    <source>
        <strain evidence="16">Ellin6076</strain>
    </source>
</reference>
<dbReference type="GO" id="GO:0065002">
    <property type="term" value="P:intracellular protein transmembrane transport"/>
    <property type="evidence" value="ECO:0007669"/>
    <property type="project" value="UniProtKB-UniRule"/>
</dbReference>
<evidence type="ECO:0000256" key="11">
    <source>
        <dbReference type="ARBA" id="ARBA00061053"/>
    </source>
</evidence>
<dbReference type="AlphaFoldDB" id="Q029K3"/>
<feature type="domain" description="Protein export membrane protein SecD/SecF C-terminal" evidence="15">
    <location>
        <begin position="205"/>
        <end position="381"/>
    </location>
</feature>
<dbReference type="NCBIfam" id="TIGR00966">
    <property type="entry name" value="transloc_SecF"/>
    <property type="match status" value="1"/>
</dbReference>
<dbReference type="GO" id="GO:0005886">
    <property type="term" value="C:plasma membrane"/>
    <property type="evidence" value="ECO:0007669"/>
    <property type="project" value="UniProtKB-SubCell"/>
</dbReference>
<comment type="similarity">
    <text evidence="11">In the N-terminal section; belongs to the SecD/SecF family. SecD subfamily.</text>
</comment>
<dbReference type="InterPro" id="IPR005665">
    <property type="entry name" value="SecF_bac"/>
</dbReference>
<keyword evidence="3 13" id="KW-1003">Cell membrane</keyword>
<dbReference type="OrthoDB" id="9805019at2"/>
<comment type="subcellular location">
    <subcellularLocation>
        <location evidence="1 13">Cell membrane</location>
        <topology evidence="1 13">Multi-pass membrane protein</topology>
    </subcellularLocation>
</comment>
<dbReference type="SUPFAM" id="SSF82866">
    <property type="entry name" value="Multidrug efflux transporter AcrB transmembrane domain"/>
    <property type="match status" value="1"/>
</dbReference>
<gene>
    <name evidence="13" type="primary">secF</name>
    <name evidence="16" type="ordered locus">Acid_1279</name>
</gene>
<feature type="region of interest" description="Disordered" evidence="14">
    <location>
        <begin position="389"/>
        <end position="410"/>
    </location>
</feature>
<dbReference type="GO" id="GO:0006605">
    <property type="term" value="P:protein targeting"/>
    <property type="evidence" value="ECO:0007669"/>
    <property type="project" value="UniProtKB-UniRule"/>
</dbReference>
<dbReference type="PANTHER" id="PTHR30081">
    <property type="entry name" value="PROTEIN-EXPORT MEMBRANE PROTEIN SEC"/>
    <property type="match status" value="1"/>
</dbReference>
<evidence type="ECO:0000256" key="13">
    <source>
        <dbReference type="HAMAP-Rule" id="MF_01464"/>
    </source>
</evidence>
<comment type="caution">
    <text evidence="13">Lacks conserved residue(s) required for the propagation of feature annotation.</text>
</comment>
<protein>
    <recommendedName>
        <fullName evidence="13">Protein-export membrane protein SecF</fullName>
    </recommendedName>
</protein>
<evidence type="ECO:0000256" key="1">
    <source>
        <dbReference type="ARBA" id="ARBA00004651"/>
    </source>
</evidence>
<dbReference type="FunCoup" id="Q029K3">
    <property type="interactions" value="285"/>
</dbReference>
<dbReference type="Pfam" id="PF07549">
    <property type="entry name" value="Sec_GG"/>
    <property type="match status" value="1"/>
</dbReference>
<keyword evidence="4 13" id="KW-0812">Transmembrane</keyword>
<sequence precursor="true">MELFKNTNFDFLGKKWPFIIASLVLTAAGAASVLMQGGLKFGIDFKGGALMTVKFADTPPLDKIRSAFAKSGKVKGEVSVQSFTDPSAKNEVEIGTELADERLLAANRQAMEEVLAAAFGQPSSGKLDFNGASQQQLIDRLREPLARAGVPMSDPQLQKLVADMMNFRDTPPRSGMITDFNQLASVPGVNTAIINTLKQESYLAPYKVIQTQMVGPKVGVELRTKAVLATLYALAGMLVYIAFRFEWIYGLGAVIAVFHDTLITIGLFSIFHEEISMTVIAALLTLVGYSMNDTIVIFDRIRENLKIMRREPLESLMNKSVNQTLSRTIMTSGLTFLTVIALFIWGGPVLHGFSFALVCGIIVGTYSSVFIASPIVLFWHNYTDSRRKTAPAASTARPETVRKSPARAIK</sequence>
<keyword evidence="7 13" id="KW-0811">Translocation</keyword>
<evidence type="ECO:0000313" key="16">
    <source>
        <dbReference type="EMBL" id="ABJ82273.1"/>
    </source>
</evidence>
<feature type="transmembrane region" description="Helical" evidence="13">
    <location>
        <begin position="353"/>
        <end position="379"/>
    </location>
</feature>
<evidence type="ECO:0000256" key="2">
    <source>
        <dbReference type="ARBA" id="ARBA00022448"/>
    </source>
</evidence>
<dbReference type="HOGENOM" id="CLU_050012_1_1_0"/>
<comment type="subunit">
    <text evidence="12">Part of the essential Sec protein translocation apparatus which comprises SecA, SecYEG and auxiliary proteins SecDF-YajC and YidC.</text>
</comment>
<dbReference type="NCBIfam" id="TIGR00916">
    <property type="entry name" value="2A0604s01"/>
    <property type="match status" value="1"/>
</dbReference>
<evidence type="ECO:0000256" key="7">
    <source>
        <dbReference type="ARBA" id="ARBA00023010"/>
    </source>
</evidence>
<evidence type="ECO:0000256" key="12">
    <source>
        <dbReference type="ARBA" id="ARBA00065973"/>
    </source>
</evidence>
<feature type="transmembrane region" description="Helical" evidence="13">
    <location>
        <begin position="329"/>
        <end position="347"/>
    </location>
</feature>
<comment type="subunit">
    <text evidence="13">Forms a complex with SecD. Part of the essential Sec protein translocation apparatus which comprises SecA, SecYEG and auxiliary proteins SecDF. Other proteins may also be involved.</text>
</comment>
<dbReference type="GO" id="GO:0043952">
    <property type="term" value="P:protein transport by the Sec complex"/>
    <property type="evidence" value="ECO:0007669"/>
    <property type="project" value="UniProtKB-UniRule"/>
</dbReference>
<comment type="function">
    <text evidence="9 13">Part of the Sec protein translocase complex. Interacts with the SecYEG preprotein conducting channel. SecDF uses the proton motive force (PMF) to complete protein translocation after the ATP-dependent function of SecA.</text>
</comment>
<evidence type="ECO:0000256" key="9">
    <source>
        <dbReference type="ARBA" id="ARBA00059018"/>
    </source>
</evidence>
<dbReference type="eggNOG" id="COG0341">
    <property type="taxonomic scope" value="Bacteria"/>
</dbReference>
<dbReference type="PANTHER" id="PTHR30081:SF8">
    <property type="entry name" value="PROTEIN TRANSLOCASE SUBUNIT SECF"/>
    <property type="match status" value="1"/>
</dbReference>
<keyword evidence="2 13" id="KW-0813">Transport</keyword>
<keyword evidence="8 13" id="KW-0472">Membrane</keyword>
<evidence type="ECO:0000256" key="4">
    <source>
        <dbReference type="ARBA" id="ARBA00022692"/>
    </source>
</evidence>
<evidence type="ECO:0000256" key="10">
    <source>
        <dbReference type="ARBA" id="ARBA00060856"/>
    </source>
</evidence>
<organism evidence="16">
    <name type="scientific">Solibacter usitatus (strain Ellin6076)</name>
    <dbReference type="NCBI Taxonomy" id="234267"/>
    <lineage>
        <taxon>Bacteria</taxon>
        <taxon>Pseudomonadati</taxon>
        <taxon>Acidobacteriota</taxon>
        <taxon>Terriglobia</taxon>
        <taxon>Bryobacterales</taxon>
        <taxon>Solibacteraceae</taxon>
        <taxon>Candidatus Solibacter</taxon>
    </lineage>
</organism>
<dbReference type="InterPro" id="IPR048634">
    <property type="entry name" value="SecD_SecF_C"/>
</dbReference>
<dbReference type="InterPro" id="IPR055344">
    <property type="entry name" value="SecD_SecF_C_bact"/>
</dbReference>
<dbReference type="EMBL" id="CP000473">
    <property type="protein sequence ID" value="ABJ82273.1"/>
    <property type="molecule type" value="Genomic_DNA"/>
</dbReference>
<dbReference type="GO" id="GO:0015450">
    <property type="term" value="F:protein-transporting ATPase activity"/>
    <property type="evidence" value="ECO:0007669"/>
    <property type="project" value="InterPro"/>
</dbReference>
<evidence type="ECO:0000256" key="3">
    <source>
        <dbReference type="ARBA" id="ARBA00022475"/>
    </source>
</evidence>
<dbReference type="InParanoid" id="Q029K3"/>
<feature type="transmembrane region" description="Helical" evidence="13">
    <location>
        <begin position="226"/>
        <end position="243"/>
    </location>
</feature>
<feature type="transmembrane region" description="Helical" evidence="13">
    <location>
        <begin position="16"/>
        <end position="35"/>
    </location>
</feature>
<evidence type="ECO:0000259" key="15">
    <source>
        <dbReference type="Pfam" id="PF02355"/>
    </source>
</evidence>
<comment type="similarity">
    <text evidence="13">Belongs to the SecD/SecF family. SecF subfamily.</text>
</comment>
<dbReference type="STRING" id="234267.Acid_1279"/>
<dbReference type="Gene3D" id="1.20.1640.10">
    <property type="entry name" value="Multidrug efflux transporter AcrB transmembrane domain"/>
    <property type="match status" value="1"/>
</dbReference>
<comment type="similarity">
    <text evidence="10">In the C-terminal section; belongs to the SecD/SecF family. SecF subfamily.</text>
</comment>
<dbReference type="InterPro" id="IPR022646">
    <property type="entry name" value="SecD/SecF_CS"/>
</dbReference>
<evidence type="ECO:0000256" key="6">
    <source>
        <dbReference type="ARBA" id="ARBA00022989"/>
    </source>
</evidence>
<dbReference type="HAMAP" id="MF_01464_B">
    <property type="entry name" value="SecF_B"/>
    <property type="match status" value="1"/>
</dbReference>
<dbReference type="InterPro" id="IPR022645">
    <property type="entry name" value="SecD/SecF_bac"/>
</dbReference>
<evidence type="ECO:0000256" key="14">
    <source>
        <dbReference type="SAM" id="MobiDB-lite"/>
    </source>
</evidence>
<evidence type="ECO:0000256" key="5">
    <source>
        <dbReference type="ARBA" id="ARBA00022927"/>
    </source>
</evidence>